<keyword evidence="4" id="KW-1185">Reference proteome</keyword>
<dbReference type="AlphaFoldDB" id="A0A841PTJ6"/>
<dbReference type="RefSeq" id="WP_174494307.1">
    <property type="nucleotide sequence ID" value="NZ_CADDWK010000001.1"/>
</dbReference>
<organism evidence="3 4">
    <name type="scientific">Salirhabdus euzebyi</name>
    <dbReference type="NCBI Taxonomy" id="394506"/>
    <lineage>
        <taxon>Bacteria</taxon>
        <taxon>Bacillati</taxon>
        <taxon>Bacillota</taxon>
        <taxon>Bacilli</taxon>
        <taxon>Bacillales</taxon>
        <taxon>Bacillaceae</taxon>
        <taxon>Salirhabdus</taxon>
    </lineage>
</organism>
<dbReference type="HAMAP" id="MF_01548">
    <property type="entry name" value="UPF0354"/>
    <property type="match status" value="1"/>
</dbReference>
<reference evidence="3 4" key="1">
    <citation type="submission" date="2020-08" db="EMBL/GenBank/DDBJ databases">
        <title>Genomic Encyclopedia of Type Strains, Phase IV (KMG-IV): sequencing the most valuable type-strain genomes for metagenomic binning, comparative biology and taxonomic classification.</title>
        <authorList>
            <person name="Goeker M."/>
        </authorList>
    </citation>
    <scope>NUCLEOTIDE SEQUENCE [LARGE SCALE GENOMIC DNA]</scope>
    <source>
        <strain evidence="3 4">DSM 19612</strain>
    </source>
</reference>
<dbReference type="NCBIfam" id="NF010189">
    <property type="entry name" value="PRK13668.1"/>
    <property type="match status" value="1"/>
</dbReference>
<name>A0A841PTJ6_9BACI</name>
<sequence>MKMTSIKMKKMLEERLSNPSWNTIYDREKDNFRIEWKDTKMGMVISLPGVIAKWERRKEEALDELVNHIEEALRIMNEKHELTGKEKHIFPVIRSTSFPKETKNGKKLIFSEHTAETRIYYALDLGKSYKLIDEYLLKMEDWSKERVTEIAKFNVRSLPISYKKDEVAGNTFYFVATNDGYDASRILNEALLEEMKANAEGELAIAVPHQDVCIFADIKNPTGYDVLAQMTMQFFADGRIPITSLSFLYEDKGLEPIFILAKNRKKEEDK</sequence>
<dbReference type="Pfam" id="PF07285">
    <property type="entry name" value="DUF1444"/>
    <property type="match status" value="1"/>
</dbReference>
<comment type="similarity">
    <text evidence="1">Belongs to the UPF0354 family.</text>
</comment>
<dbReference type="PIRSF" id="PIRSF012562">
    <property type="entry name" value="UCP012562"/>
    <property type="match status" value="1"/>
</dbReference>
<protein>
    <recommendedName>
        <fullName evidence="1">UPF0354 protein HNQ94_000570</fullName>
    </recommendedName>
</protein>
<comment type="caution">
    <text evidence="3">The sequence shown here is derived from an EMBL/GenBank/DDBJ whole genome shotgun (WGS) entry which is preliminary data.</text>
</comment>
<evidence type="ECO:0000256" key="2">
    <source>
        <dbReference type="SAM" id="Coils"/>
    </source>
</evidence>
<dbReference type="Proteomes" id="UP000581688">
    <property type="component" value="Unassembled WGS sequence"/>
</dbReference>
<accession>A0A841PTJ6</accession>
<keyword evidence="2" id="KW-0175">Coiled coil</keyword>
<proteinExistence type="inferred from homology"/>
<evidence type="ECO:0000313" key="4">
    <source>
        <dbReference type="Proteomes" id="UP000581688"/>
    </source>
</evidence>
<feature type="coiled-coil region" evidence="2">
    <location>
        <begin position="51"/>
        <end position="78"/>
    </location>
</feature>
<dbReference type="EMBL" id="JACHGH010000001">
    <property type="protein sequence ID" value="MBB6452149.1"/>
    <property type="molecule type" value="Genomic_DNA"/>
</dbReference>
<evidence type="ECO:0000313" key="3">
    <source>
        <dbReference type="EMBL" id="MBB6452149.1"/>
    </source>
</evidence>
<dbReference type="InterPro" id="IPR010838">
    <property type="entry name" value="DUF1444"/>
</dbReference>
<evidence type="ECO:0000256" key="1">
    <source>
        <dbReference type="HAMAP-Rule" id="MF_01548"/>
    </source>
</evidence>
<gene>
    <name evidence="3" type="ORF">HNQ94_000570</name>
</gene>